<dbReference type="InterPro" id="IPR025420">
    <property type="entry name" value="DUF4143"/>
</dbReference>
<evidence type="ECO:0000313" key="3">
    <source>
        <dbReference type="Proteomes" id="UP000198929"/>
    </source>
</evidence>
<evidence type="ECO:0000259" key="1">
    <source>
        <dbReference type="Pfam" id="PF13635"/>
    </source>
</evidence>
<proteinExistence type="predicted"/>
<keyword evidence="3" id="KW-1185">Reference proteome</keyword>
<protein>
    <recommendedName>
        <fullName evidence="1">DUF4143 domain-containing protein</fullName>
    </recommendedName>
</protein>
<dbReference type="STRING" id="1121357.SAMN05661109_00578"/>
<dbReference type="PANTHER" id="PTHR43566:SF2">
    <property type="entry name" value="DUF4143 DOMAIN-CONTAINING PROTEIN"/>
    <property type="match status" value="1"/>
</dbReference>
<name>A0A1H9QK88_9CORY</name>
<dbReference type="PANTHER" id="PTHR43566">
    <property type="entry name" value="CONSERVED PROTEIN"/>
    <property type="match status" value="1"/>
</dbReference>
<dbReference type="AlphaFoldDB" id="A0A1H9QK88"/>
<evidence type="ECO:0000313" key="2">
    <source>
        <dbReference type="EMBL" id="SER60817.1"/>
    </source>
</evidence>
<accession>A0A1H9QK88</accession>
<dbReference type="Pfam" id="PF13635">
    <property type="entry name" value="DUF4143"/>
    <property type="match status" value="1"/>
</dbReference>
<feature type="domain" description="DUF4143" evidence="1">
    <location>
        <begin position="103"/>
        <end position="174"/>
    </location>
</feature>
<gene>
    <name evidence="2" type="ORF">SAMN05661109_00578</name>
</gene>
<dbReference type="Proteomes" id="UP000198929">
    <property type="component" value="Unassembled WGS sequence"/>
</dbReference>
<dbReference type="EMBL" id="FOGQ01000002">
    <property type="protein sequence ID" value="SER60817.1"/>
    <property type="molecule type" value="Genomic_DNA"/>
</dbReference>
<sequence length="232" mass="26061">MENISQSLAGRVGVTHLLPLSFAEVGGAVPEIAVEHFMVRGGYPRLYQVDMPYEVYHQNDIRTYRERDVTQLLKVQNIAAFRQLLGLLALNTSNVINYTGLARDLGFLSHLLRIRDTSDLVGSVHVAAVMENLVVAEPAKHDVHQGVSPELFFYRDDSTIEIDLLDLTDTPRVITVKASATYRPHQARHLATIGPTLGIEPDQRWVVYRRTHTQRGTEHRVVPVAAYLLFGN</sequence>
<organism evidence="2 3">
    <name type="scientific">Corynebacterium cystitidis DSM 20524</name>
    <dbReference type="NCBI Taxonomy" id="1121357"/>
    <lineage>
        <taxon>Bacteria</taxon>
        <taxon>Bacillati</taxon>
        <taxon>Actinomycetota</taxon>
        <taxon>Actinomycetes</taxon>
        <taxon>Mycobacteriales</taxon>
        <taxon>Corynebacteriaceae</taxon>
        <taxon>Corynebacterium</taxon>
    </lineage>
</organism>
<reference evidence="3" key="1">
    <citation type="submission" date="2016-10" db="EMBL/GenBank/DDBJ databases">
        <authorList>
            <person name="Varghese N."/>
            <person name="Submissions S."/>
        </authorList>
    </citation>
    <scope>NUCLEOTIDE SEQUENCE [LARGE SCALE GENOMIC DNA]</scope>
    <source>
        <strain evidence="3">DSM 20524</strain>
    </source>
</reference>